<dbReference type="GO" id="GO:0000281">
    <property type="term" value="P:mitotic cytokinesis"/>
    <property type="evidence" value="ECO:0007669"/>
    <property type="project" value="TreeGrafter"/>
</dbReference>
<dbReference type="InterPro" id="IPR004328">
    <property type="entry name" value="BRO1_dom"/>
</dbReference>
<feature type="compositionally biased region" description="Pro residues" evidence="2">
    <location>
        <begin position="753"/>
        <end position="769"/>
    </location>
</feature>
<accession>A0A8C6XXV2</accession>
<dbReference type="Pfam" id="PF03097">
    <property type="entry name" value="BRO1"/>
    <property type="match status" value="2"/>
</dbReference>
<name>A0A8C6XXV2_NAJNA</name>
<evidence type="ECO:0000313" key="5">
    <source>
        <dbReference type="Proteomes" id="UP000694559"/>
    </source>
</evidence>
<evidence type="ECO:0000313" key="4">
    <source>
        <dbReference type="Ensembl" id="ENSNNAP00000021058.1"/>
    </source>
</evidence>
<reference evidence="4" key="2">
    <citation type="submission" date="2025-09" db="UniProtKB">
        <authorList>
            <consortium name="Ensembl"/>
        </authorList>
    </citation>
    <scope>IDENTIFICATION</scope>
</reference>
<feature type="compositionally biased region" description="Pro residues" evidence="2">
    <location>
        <begin position="658"/>
        <end position="668"/>
    </location>
</feature>
<dbReference type="InterPro" id="IPR038499">
    <property type="entry name" value="BRO1_sf"/>
</dbReference>
<keyword evidence="5" id="KW-1185">Reference proteome</keyword>
<dbReference type="Gene3D" id="1.20.140.50">
    <property type="entry name" value="alix/aip1 like domains"/>
    <property type="match status" value="1"/>
</dbReference>
<proteinExistence type="predicted"/>
<feature type="region of interest" description="Disordered" evidence="2">
    <location>
        <begin position="735"/>
        <end position="769"/>
    </location>
</feature>
<dbReference type="Pfam" id="PF13949">
    <property type="entry name" value="ALIX_LYPXL_bnd"/>
    <property type="match status" value="1"/>
</dbReference>
<protein>
    <recommendedName>
        <fullName evidence="3">BRO1 domain-containing protein</fullName>
    </recommendedName>
</protein>
<evidence type="ECO:0000259" key="3">
    <source>
        <dbReference type="PROSITE" id="PS51180"/>
    </source>
</evidence>
<feature type="coiled-coil region" evidence="1">
    <location>
        <begin position="510"/>
        <end position="537"/>
    </location>
</feature>
<dbReference type="Gene3D" id="1.25.40.280">
    <property type="entry name" value="alix/aip1 like domains"/>
    <property type="match status" value="2"/>
</dbReference>
<feature type="region of interest" description="Disordered" evidence="2">
    <location>
        <begin position="618"/>
        <end position="674"/>
    </location>
</feature>
<feature type="domain" description="BRO1" evidence="3">
    <location>
        <begin position="3"/>
        <end position="350"/>
    </location>
</feature>
<organism evidence="4 5">
    <name type="scientific">Naja naja</name>
    <name type="common">Indian cobra</name>
    <dbReference type="NCBI Taxonomy" id="35670"/>
    <lineage>
        <taxon>Eukaryota</taxon>
        <taxon>Metazoa</taxon>
        <taxon>Chordata</taxon>
        <taxon>Craniata</taxon>
        <taxon>Vertebrata</taxon>
        <taxon>Euteleostomi</taxon>
        <taxon>Lepidosauria</taxon>
        <taxon>Squamata</taxon>
        <taxon>Bifurcata</taxon>
        <taxon>Unidentata</taxon>
        <taxon>Episquamata</taxon>
        <taxon>Toxicofera</taxon>
        <taxon>Serpentes</taxon>
        <taxon>Colubroidea</taxon>
        <taxon>Elapidae</taxon>
        <taxon>Elapinae</taxon>
        <taxon>Naja</taxon>
    </lineage>
</organism>
<dbReference type="InterPro" id="IPR025304">
    <property type="entry name" value="ALIX_V_dom"/>
</dbReference>
<keyword evidence="1" id="KW-0175">Coiled coil</keyword>
<dbReference type="PANTHER" id="PTHR23030">
    <property type="entry name" value="PCD6 INTERACTING PROTEIN-RELATED"/>
    <property type="match status" value="1"/>
</dbReference>
<sequence length="769" mass="85064">MASFITVQLKKTSEVDLAKPLCKFIQQTYPGGESQAEHCRAAEELSKLRKSALGRTLDKHESSLETLLRYYDQLCSIEPKFPFSENQICVTFTWKDAFDKGSLFGGSVKLGTFASGAFQHIKDTVLSSLNREPTVDISPDTVGTLSLIMLAQGQEVFFLKATRDKMKDAIIAKLANQAADYYGDAFKQCQYKDTLPKEVFPLLAAKHCIMQAHAEYHQSVLAKQQKKFGEEIARLQHAADLVKTVTSRYDEYINVKDLSDKINRALTSAKKDNDFIYHDRVPDLKDLEPIGKVSLVKATPITIPLSQKFTDLFEKMVPMAIQQALAVYNQRKADLVNRSIGQMREATNLANGVLASLNLPAAIEDVSGDSIPQSILQKSKSVIEQGGVEAIDQLMKDLPELLQRNREILDESLRILDEEEATDNELKNKFKERWQRTSSNDLYKSLRAEGTNFRNVLDKAVQADKQVKERYQSHRDTISLLCKSEQELNAAIPPANPAKTIQGSEVVNILKSLLASLDEVKKQREQLENDLKSVSFDMTSKFLTALAQDGALNEEAISVIELDNLYGHLTHKVQETLKKQEELLNTIQVQNHSNSPCSPSIFINVFLLRDLQQTIAREPSAPSFPPVPAYQTVPSGGNKPSASSTPTPAPRTNVSSKPQPPARPPPPAISTAPVVTAPGLATTGISPAPVGSAANVASSQAQGPPYPTYPGYPGYCQMPLPLAYNPYMYGQYNLPYTPSPGYQNPGQASYPGPQQPGYPYPQQPYYPQQ</sequence>
<dbReference type="AlphaFoldDB" id="A0A8C6XXV2"/>
<evidence type="ECO:0000256" key="1">
    <source>
        <dbReference type="SAM" id="Coils"/>
    </source>
</evidence>
<dbReference type="Gene3D" id="1.20.120.560">
    <property type="entry name" value="alix/aip1 in complex with the ypdl late domain"/>
    <property type="match status" value="1"/>
</dbReference>
<dbReference type="SMART" id="SM01041">
    <property type="entry name" value="BRO1"/>
    <property type="match status" value="1"/>
</dbReference>
<dbReference type="PROSITE" id="PS51180">
    <property type="entry name" value="BRO1"/>
    <property type="match status" value="1"/>
</dbReference>
<evidence type="ECO:0000256" key="2">
    <source>
        <dbReference type="SAM" id="MobiDB-lite"/>
    </source>
</evidence>
<feature type="compositionally biased region" description="Polar residues" evidence="2">
    <location>
        <begin position="735"/>
        <end position="747"/>
    </location>
</feature>
<dbReference type="Ensembl" id="ENSNNAT00000022084.1">
    <property type="protein sequence ID" value="ENSNNAP00000021058.1"/>
    <property type="gene ID" value="ENSNNAG00000013837.1"/>
</dbReference>
<reference evidence="4" key="1">
    <citation type="submission" date="2025-08" db="UniProtKB">
        <authorList>
            <consortium name="Ensembl"/>
        </authorList>
    </citation>
    <scope>IDENTIFICATION</scope>
</reference>
<dbReference type="Proteomes" id="UP000694559">
    <property type="component" value="Unplaced"/>
</dbReference>
<dbReference type="GO" id="GO:0005768">
    <property type="term" value="C:endosome"/>
    <property type="evidence" value="ECO:0007669"/>
    <property type="project" value="TreeGrafter"/>
</dbReference>
<dbReference type="CDD" id="cd09240">
    <property type="entry name" value="BRO1_Alix"/>
    <property type="match status" value="1"/>
</dbReference>
<dbReference type="PANTHER" id="PTHR23030:SF39">
    <property type="entry name" value="PROGRAMMED CELL DEATH 6-INTERACTING PROTEIN"/>
    <property type="match status" value="1"/>
</dbReference>
<dbReference type="GeneTree" id="ENSGT00940000163083"/>